<keyword evidence="3 4" id="KW-0862">Zinc</keyword>
<dbReference type="Pfam" id="PF00484">
    <property type="entry name" value="Pro_CA"/>
    <property type="match status" value="1"/>
</dbReference>
<dbReference type="EMBL" id="ML977310">
    <property type="protein sequence ID" value="KAF2123241.1"/>
    <property type="molecule type" value="Genomic_DNA"/>
</dbReference>
<dbReference type="OrthoDB" id="10248475at2759"/>
<gene>
    <name evidence="6" type="ORF">BDV96DRAFT_593674</name>
</gene>
<keyword evidence="5" id="KW-0456">Lyase</keyword>
<organism evidence="6 7">
    <name type="scientific">Lophiotrema nucula</name>
    <dbReference type="NCBI Taxonomy" id="690887"/>
    <lineage>
        <taxon>Eukaryota</taxon>
        <taxon>Fungi</taxon>
        <taxon>Dikarya</taxon>
        <taxon>Ascomycota</taxon>
        <taxon>Pezizomycotina</taxon>
        <taxon>Dothideomycetes</taxon>
        <taxon>Pleosporomycetidae</taxon>
        <taxon>Pleosporales</taxon>
        <taxon>Lophiotremataceae</taxon>
        <taxon>Lophiotrema</taxon>
    </lineage>
</organism>
<dbReference type="GO" id="GO:0008270">
    <property type="term" value="F:zinc ion binding"/>
    <property type="evidence" value="ECO:0007669"/>
    <property type="project" value="UniProtKB-UniRule"/>
</dbReference>
<evidence type="ECO:0000256" key="4">
    <source>
        <dbReference type="PIRSR" id="PIRSR601765-1"/>
    </source>
</evidence>
<dbReference type="Gene3D" id="3.40.1050.10">
    <property type="entry name" value="Carbonic anhydrase"/>
    <property type="match status" value="1"/>
</dbReference>
<evidence type="ECO:0000313" key="7">
    <source>
        <dbReference type="Proteomes" id="UP000799770"/>
    </source>
</evidence>
<accession>A0A6A5ZY52</accession>
<proteinExistence type="inferred from homology"/>
<name>A0A6A5ZY52_9PLEO</name>
<evidence type="ECO:0000256" key="5">
    <source>
        <dbReference type="RuleBase" id="RU003956"/>
    </source>
</evidence>
<feature type="binding site" evidence="4">
    <location>
        <position position="98"/>
    </location>
    <ligand>
        <name>Zn(2+)</name>
        <dbReference type="ChEBI" id="CHEBI:29105"/>
    </ligand>
</feature>
<evidence type="ECO:0000256" key="3">
    <source>
        <dbReference type="ARBA" id="ARBA00022833"/>
    </source>
</evidence>
<sequence length="177" mass="19145">MVSGQLVEMLARNSKIAETYQAPPKLVELLPKIRAAPDGVLVISCCDPRVFPEKILGLDAGLQAIHIRNAGGRVFDEIRTLAVMQTLGSAKTIVVMHHTDCGMTHVHDDDVKKALREIAPAEEAKIEAMKFGEITGLIEDSVRGDVGLLKASPLIKKETQIVGLKLDLFSGKLEVVA</sequence>
<comment type="similarity">
    <text evidence="1 5">Belongs to the beta-class carbonic anhydrase family.</text>
</comment>
<dbReference type="InterPro" id="IPR036874">
    <property type="entry name" value="Carbonic_anhydrase_sf"/>
</dbReference>
<dbReference type="SMART" id="SM00947">
    <property type="entry name" value="Pro_CA"/>
    <property type="match status" value="1"/>
</dbReference>
<dbReference type="EC" id="4.2.1.1" evidence="5"/>
<evidence type="ECO:0000313" key="6">
    <source>
        <dbReference type="EMBL" id="KAF2123241.1"/>
    </source>
</evidence>
<feature type="binding site" evidence="4">
    <location>
        <position position="45"/>
    </location>
    <ligand>
        <name>Zn(2+)</name>
        <dbReference type="ChEBI" id="CHEBI:29105"/>
    </ligand>
</feature>
<comment type="cofactor">
    <cofactor evidence="4">
        <name>Zn(2+)</name>
        <dbReference type="ChEBI" id="CHEBI:29105"/>
    </cofactor>
    <text evidence="4">Binds 1 zinc ion per subunit.</text>
</comment>
<dbReference type="Proteomes" id="UP000799770">
    <property type="component" value="Unassembled WGS sequence"/>
</dbReference>
<dbReference type="GO" id="GO:0004089">
    <property type="term" value="F:carbonate dehydratase activity"/>
    <property type="evidence" value="ECO:0007669"/>
    <property type="project" value="UniProtKB-UniRule"/>
</dbReference>
<feature type="binding site" evidence="4">
    <location>
        <position position="101"/>
    </location>
    <ligand>
        <name>Zn(2+)</name>
        <dbReference type="ChEBI" id="CHEBI:29105"/>
    </ligand>
</feature>
<reference evidence="6" key="1">
    <citation type="journal article" date="2020" name="Stud. Mycol.">
        <title>101 Dothideomycetes genomes: a test case for predicting lifestyles and emergence of pathogens.</title>
        <authorList>
            <person name="Haridas S."/>
            <person name="Albert R."/>
            <person name="Binder M."/>
            <person name="Bloem J."/>
            <person name="Labutti K."/>
            <person name="Salamov A."/>
            <person name="Andreopoulos B."/>
            <person name="Baker S."/>
            <person name="Barry K."/>
            <person name="Bills G."/>
            <person name="Bluhm B."/>
            <person name="Cannon C."/>
            <person name="Castanera R."/>
            <person name="Culley D."/>
            <person name="Daum C."/>
            <person name="Ezra D."/>
            <person name="Gonzalez J."/>
            <person name="Henrissat B."/>
            <person name="Kuo A."/>
            <person name="Liang C."/>
            <person name="Lipzen A."/>
            <person name="Lutzoni F."/>
            <person name="Magnuson J."/>
            <person name="Mondo S."/>
            <person name="Nolan M."/>
            <person name="Ohm R."/>
            <person name="Pangilinan J."/>
            <person name="Park H.-J."/>
            <person name="Ramirez L."/>
            <person name="Alfaro M."/>
            <person name="Sun H."/>
            <person name="Tritt A."/>
            <person name="Yoshinaga Y."/>
            <person name="Zwiers L.-H."/>
            <person name="Turgeon B."/>
            <person name="Goodwin S."/>
            <person name="Spatafora J."/>
            <person name="Crous P."/>
            <person name="Grigoriev I."/>
        </authorList>
    </citation>
    <scope>NUCLEOTIDE SEQUENCE</scope>
    <source>
        <strain evidence="6">CBS 627.86</strain>
    </source>
</reference>
<keyword evidence="2 4" id="KW-0479">Metal-binding</keyword>
<dbReference type="PANTHER" id="PTHR43175:SF3">
    <property type="entry name" value="CARBON DISULFIDE HYDROLASE"/>
    <property type="match status" value="1"/>
</dbReference>
<feature type="binding site" evidence="4">
    <location>
        <position position="47"/>
    </location>
    <ligand>
        <name>Zn(2+)</name>
        <dbReference type="ChEBI" id="CHEBI:29105"/>
    </ligand>
</feature>
<evidence type="ECO:0000256" key="2">
    <source>
        <dbReference type="ARBA" id="ARBA00022723"/>
    </source>
</evidence>
<protein>
    <recommendedName>
        <fullName evidence="5">Carbonic anhydrase</fullName>
        <ecNumber evidence="5">4.2.1.1</ecNumber>
    </recommendedName>
    <alternativeName>
        <fullName evidence="5">Carbonate dehydratase</fullName>
    </alternativeName>
</protein>
<dbReference type="SUPFAM" id="SSF53056">
    <property type="entry name" value="beta-carbonic anhydrase, cab"/>
    <property type="match status" value="1"/>
</dbReference>
<comment type="function">
    <text evidence="5">Reversible hydration of carbon dioxide.</text>
</comment>
<comment type="catalytic activity">
    <reaction evidence="5">
        <text>hydrogencarbonate + H(+) = CO2 + H2O</text>
        <dbReference type="Rhea" id="RHEA:10748"/>
        <dbReference type="ChEBI" id="CHEBI:15377"/>
        <dbReference type="ChEBI" id="CHEBI:15378"/>
        <dbReference type="ChEBI" id="CHEBI:16526"/>
        <dbReference type="ChEBI" id="CHEBI:17544"/>
        <dbReference type="EC" id="4.2.1.1"/>
    </reaction>
</comment>
<dbReference type="AlphaFoldDB" id="A0A6A5ZY52"/>
<dbReference type="PANTHER" id="PTHR43175">
    <property type="entry name" value="CARBONIC ANHYDRASE"/>
    <property type="match status" value="1"/>
</dbReference>
<evidence type="ECO:0000256" key="1">
    <source>
        <dbReference type="ARBA" id="ARBA00006217"/>
    </source>
</evidence>
<keyword evidence="7" id="KW-1185">Reference proteome</keyword>
<dbReference type="InterPro" id="IPR001765">
    <property type="entry name" value="Carbonic_anhydrase"/>
</dbReference>